<dbReference type="AlphaFoldDB" id="A0A1X1ZTQ0"/>
<gene>
    <name evidence="2" type="ORF">AWC19_03140</name>
</gene>
<evidence type="ECO:0000313" key="3">
    <source>
        <dbReference type="Proteomes" id="UP000193529"/>
    </source>
</evidence>
<dbReference type="Proteomes" id="UP000193529">
    <property type="component" value="Unassembled WGS sequence"/>
</dbReference>
<keyword evidence="1" id="KW-0812">Transmembrane</keyword>
<keyword evidence="1" id="KW-1133">Transmembrane helix</keyword>
<dbReference type="EMBL" id="LQPJ01000074">
    <property type="protein sequence ID" value="ORW27032.1"/>
    <property type="molecule type" value="Genomic_DNA"/>
</dbReference>
<evidence type="ECO:0000256" key="1">
    <source>
        <dbReference type="SAM" id="Phobius"/>
    </source>
</evidence>
<dbReference type="STRING" id="153971.AWC19_03140"/>
<dbReference type="Pfam" id="PF24202">
    <property type="entry name" value="DUF7427"/>
    <property type="match status" value="1"/>
</dbReference>
<sequence>MNAAQRKMLGIVVDVLDFELNHLTDGLLLSQECDRLVERRPILGRVLIIGGAAVIAGHLANVIPERYDVMAQRFWQRTKEKQSPTQRGK</sequence>
<dbReference type="RefSeq" id="WP_085077434.1">
    <property type="nucleotide sequence ID" value="NZ_JACKRZ010000209.1"/>
</dbReference>
<accession>A0A1X1ZTQ0</accession>
<reference evidence="2 3" key="1">
    <citation type="submission" date="2016-01" db="EMBL/GenBank/DDBJ databases">
        <title>The new phylogeny of the genus Mycobacterium.</title>
        <authorList>
            <person name="Tarcisio F."/>
            <person name="Conor M."/>
            <person name="Antonella G."/>
            <person name="Elisabetta G."/>
            <person name="Giulia F.S."/>
            <person name="Sara T."/>
            <person name="Anna F."/>
            <person name="Clotilde B."/>
            <person name="Roberto B."/>
            <person name="Veronica D.S."/>
            <person name="Fabio R."/>
            <person name="Monica P."/>
            <person name="Olivier J."/>
            <person name="Enrico T."/>
            <person name="Nicola S."/>
        </authorList>
    </citation>
    <scope>NUCLEOTIDE SEQUENCE [LARGE SCALE GENOMIC DNA]</scope>
    <source>
        <strain evidence="2 3">DSM 44572</strain>
    </source>
</reference>
<feature type="transmembrane region" description="Helical" evidence="1">
    <location>
        <begin position="42"/>
        <end position="63"/>
    </location>
</feature>
<name>A0A1X1ZTQ0_9MYCO</name>
<organism evidence="2 3">
    <name type="scientific">Mycobacterium palustre</name>
    <dbReference type="NCBI Taxonomy" id="153971"/>
    <lineage>
        <taxon>Bacteria</taxon>
        <taxon>Bacillati</taxon>
        <taxon>Actinomycetota</taxon>
        <taxon>Actinomycetes</taxon>
        <taxon>Mycobacteriales</taxon>
        <taxon>Mycobacteriaceae</taxon>
        <taxon>Mycobacterium</taxon>
        <taxon>Mycobacterium simiae complex</taxon>
    </lineage>
</organism>
<dbReference type="OrthoDB" id="4563321at2"/>
<keyword evidence="1" id="KW-0472">Membrane</keyword>
<keyword evidence="3" id="KW-1185">Reference proteome</keyword>
<proteinExistence type="predicted"/>
<evidence type="ECO:0000313" key="2">
    <source>
        <dbReference type="EMBL" id="ORW27032.1"/>
    </source>
</evidence>
<comment type="caution">
    <text evidence="2">The sequence shown here is derived from an EMBL/GenBank/DDBJ whole genome shotgun (WGS) entry which is preliminary data.</text>
</comment>
<dbReference type="InterPro" id="IPR055850">
    <property type="entry name" value="DUF7427"/>
</dbReference>
<protein>
    <submittedName>
        <fullName evidence="2">Uncharacterized protein</fullName>
    </submittedName>
</protein>